<evidence type="ECO:0000259" key="3">
    <source>
        <dbReference type="Pfam" id="PF12804"/>
    </source>
</evidence>
<dbReference type="CDD" id="cd02523">
    <property type="entry name" value="PC_cytidylyltransferase"/>
    <property type="match status" value="1"/>
</dbReference>
<accession>A0A0F9RN81</accession>
<dbReference type="InterPro" id="IPR050065">
    <property type="entry name" value="GlmU-like"/>
</dbReference>
<dbReference type="Gene3D" id="3.90.550.10">
    <property type="entry name" value="Spore Coat Polysaccharide Biosynthesis Protein SpsA, Chain A"/>
    <property type="match status" value="1"/>
</dbReference>
<comment type="caution">
    <text evidence="4">The sequence shown here is derived from an EMBL/GenBank/DDBJ whole genome shotgun (WGS) entry which is preliminary data.</text>
</comment>
<dbReference type="Pfam" id="PF12804">
    <property type="entry name" value="NTP_transf_3"/>
    <property type="match status" value="1"/>
</dbReference>
<dbReference type="PANTHER" id="PTHR43584">
    <property type="entry name" value="NUCLEOTIDYL TRANSFERASE"/>
    <property type="match status" value="1"/>
</dbReference>
<dbReference type="AlphaFoldDB" id="A0A0F9RN81"/>
<evidence type="ECO:0000256" key="1">
    <source>
        <dbReference type="ARBA" id="ARBA00022679"/>
    </source>
</evidence>
<sequence length="307" mass="36174">MPKQKYSDPEEIKKIYNSVKKIGYKKTSELFNEHISLLERIVIRYEAKKEVKDMKVIIIAAGPSTRLRPLTEYKPKCLLEIEGKSILERTMDAFRHHGVDDFVIVRGYQKDKINLPNITYYDNDDYYNNNILESLFYAEEAMNEGFIFTYSDILYSRNVVKKLLDSPHDFSFIVDTKWRKRYEGRTKHPTDEAELAIVEDGKIIHLSKFYNPDFGYGEFIGLGKFSKKGAEILTRNYNRAKYNKTCKFEGRFHDATSMQKAYLTDMLEELIFRGFTMYTVDIQGEWVEMDTDEDFEYAKQLIKDGKI</sequence>
<dbReference type="InterPro" id="IPR025877">
    <property type="entry name" value="MobA-like_NTP_Trfase"/>
</dbReference>
<keyword evidence="2" id="KW-0548">Nucleotidyltransferase</keyword>
<proteinExistence type="predicted"/>
<name>A0A0F9RN81_9ZZZZ</name>
<dbReference type="PANTHER" id="PTHR43584:SF8">
    <property type="entry name" value="N-ACETYLMURAMATE ALPHA-1-PHOSPHATE URIDYLYLTRANSFERASE"/>
    <property type="match status" value="1"/>
</dbReference>
<gene>
    <name evidence="4" type="ORF">LCGC14_0624520</name>
</gene>
<evidence type="ECO:0000256" key="2">
    <source>
        <dbReference type="ARBA" id="ARBA00022695"/>
    </source>
</evidence>
<feature type="domain" description="MobA-like NTP transferase" evidence="3">
    <location>
        <begin position="56"/>
        <end position="170"/>
    </location>
</feature>
<protein>
    <recommendedName>
        <fullName evidence="3">MobA-like NTP transferase domain-containing protein</fullName>
    </recommendedName>
</protein>
<dbReference type="InterPro" id="IPR029044">
    <property type="entry name" value="Nucleotide-diphossugar_trans"/>
</dbReference>
<reference evidence="4" key="1">
    <citation type="journal article" date="2015" name="Nature">
        <title>Complex archaea that bridge the gap between prokaryotes and eukaryotes.</title>
        <authorList>
            <person name="Spang A."/>
            <person name="Saw J.H."/>
            <person name="Jorgensen S.L."/>
            <person name="Zaremba-Niedzwiedzka K."/>
            <person name="Martijn J."/>
            <person name="Lind A.E."/>
            <person name="van Eijk R."/>
            <person name="Schleper C."/>
            <person name="Guy L."/>
            <person name="Ettema T.J."/>
        </authorList>
    </citation>
    <scope>NUCLEOTIDE SEQUENCE</scope>
</reference>
<dbReference type="GO" id="GO:0016779">
    <property type="term" value="F:nucleotidyltransferase activity"/>
    <property type="evidence" value="ECO:0007669"/>
    <property type="project" value="UniProtKB-KW"/>
</dbReference>
<dbReference type="SUPFAM" id="SSF53448">
    <property type="entry name" value="Nucleotide-diphospho-sugar transferases"/>
    <property type="match status" value="1"/>
</dbReference>
<evidence type="ECO:0000313" key="4">
    <source>
        <dbReference type="EMBL" id="KKN51252.1"/>
    </source>
</evidence>
<keyword evidence="1" id="KW-0808">Transferase</keyword>
<dbReference type="EMBL" id="LAZR01001071">
    <property type="protein sequence ID" value="KKN51252.1"/>
    <property type="molecule type" value="Genomic_DNA"/>
</dbReference>
<organism evidence="4">
    <name type="scientific">marine sediment metagenome</name>
    <dbReference type="NCBI Taxonomy" id="412755"/>
    <lineage>
        <taxon>unclassified sequences</taxon>
        <taxon>metagenomes</taxon>
        <taxon>ecological metagenomes</taxon>
    </lineage>
</organism>